<gene>
    <name evidence="3" type="ORF">ACS15_1451</name>
</gene>
<dbReference type="InterPro" id="IPR002104">
    <property type="entry name" value="Integrase_catalytic"/>
</dbReference>
<dbReference type="AlphaFoldDB" id="A0AAC9BE59"/>
<feature type="domain" description="Tyr recombinase" evidence="2">
    <location>
        <begin position="1"/>
        <end position="78"/>
    </location>
</feature>
<keyword evidence="1" id="KW-0233">DNA recombination</keyword>
<dbReference type="InterPro" id="IPR011010">
    <property type="entry name" value="DNA_brk_join_enz"/>
</dbReference>
<dbReference type="GO" id="GO:0006310">
    <property type="term" value="P:DNA recombination"/>
    <property type="evidence" value="ECO:0007669"/>
    <property type="project" value="UniProtKB-KW"/>
</dbReference>
<accession>A0AAC9BE59</accession>
<evidence type="ECO:0000256" key="1">
    <source>
        <dbReference type="ARBA" id="ARBA00023172"/>
    </source>
</evidence>
<dbReference type="EMBL" id="CP012605">
    <property type="protein sequence ID" value="ANH72523.1"/>
    <property type="molecule type" value="Genomic_DNA"/>
</dbReference>
<evidence type="ECO:0000313" key="4">
    <source>
        <dbReference type="Proteomes" id="UP000077927"/>
    </source>
</evidence>
<evidence type="ECO:0000259" key="2">
    <source>
        <dbReference type="PROSITE" id="PS51898"/>
    </source>
</evidence>
<organism evidence="3 4">
    <name type="scientific">Ralstonia insidiosa</name>
    <dbReference type="NCBI Taxonomy" id="190721"/>
    <lineage>
        <taxon>Bacteria</taxon>
        <taxon>Pseudomonadati</taxon>
        <taxon>Pseudomonadota</taxon>
        <taxon>Betaproteobacteria</taxon>
        <taxon>Burkholderiales</taxon>
        <taxon>Burkholderiaceae</taxon>
        <taxon>Ralstonia</taxon>
    </lineage>
</organism>
<dbReference type="GO" id="GO:0015074">
    <property type="term" value="P:DNA integration"/>
    <property type="evidence" value="ECO:0007669"/>
    <property type="project" value="InterPro"/>
</dbReference>
<dbReference type="Proteomes" id="UP000077927">
    <property type="component" value="Chromosome 1"/>
</dbReference>
<dbReference type="GO" id="GO:0003677">
    <property type="term" value="F:DNA binding"/>
    <property type="evidence" value="ECO:0007669"/>
    <property type="project" value="InterPro"/>
</dbReference>
<proteinExistence type="predicted"/>
<dbReference type="Pfam" id="PF00589">
    <property type="entry name" value="Phage_integrase"/>
    <property type="match status" value="1"/>
</dbReference>
<dbReference type="SUPFAM" id="SSF56349">
    <property type="entry name" value="DNA breaking-rejoining enzymes"/>
    <property type="match status" value="1"/>
</dbReference>
<name>A0AAC9BE59_9RALS</name>
<dbReference type="Gene3D" id="1.10.443.10">
    <property type="entry name" value="Intergrase catalytic core"/>
    <property type="match status" value="1"/>
</dbReference>
<sequence>MRRGEVLAVDWEYIDFRRRTAYIPKTKTDTPRTVPLSSKALAILQNRQDAGEGVPFAMQEGCGHHGIHACCATRQCCL</sequence>
<reference evidence="3 4" key="1">
    <citation type="submission" date="2015-09" db="EMBL/GenBank/DDBJ databases">
        <authorList>
            <person name="Xu Y."/>
            <person name="Nagy A."/>
            <person name="Liu N.T."/>
            <person name="Nou X."/>
        </authorList>
    </citation>
    <scope>NUCLEOTIDE SEQUENCE [LARGE SCALE GENOMIC DNA]</scope>
    <source>
        <strain evidence="3 4">FC1138</strain>
    </source>
</reference>
<evidence type="ECO:0000313" key="3">
    <source>
        <dbReference type="EMBL" id="ANH72523.1"/>
    </source>
</evidence>
<protein>
    <submittedName>
        <fullName evidence="3">Phage integrase family protein</fullName>
    </submittedName>
</protein>
<dbReference type="PROSITE" id="PS51898">
    <property type="entry name" value="TYR_RECOMBINASE"/>
    <property type="match status" value="1"/>
</dbReference>
<dbReference type="InterPro" id="IPR013762">
    <property type="entry name" value="Integrase-like_cat_sf"/>
</dbReference>
<dbReference type="KEGG" id="rin:ACS15_1451"/>